<dbReference type="InterPro" id="IPR012459">
    <property type="entry name" value="Rrp15"/>
</dbReference>
<dbReference type="PANTHER" id="PTHR13245:SF14">
    <property type="entry name" value="RRP15-LIKE PROTEIN"/>
    <property type="match status" value="1"/>
</dbReference>
<dbReference type="OrthoDB" id="20949at2759"/>
<dbReference type="GeneID" id="28726995"/>
<gene>
    <name evidence="3" type="ORF">Malapachy_0604</name>
</gene>
<sequence length="277" mass="29975">MDARKSSSMAGKSKMKMKVGATPTVPSKSLSSKEAHKETIEESDSSYGASDENEDDDNDNMDEEDDEVDIPSQTGRSKKTMKRKRRAVSPGAFGETLEQLLGVGPAEDDKGAQPGRDGILSMAPSIRRTANATTLRAKAARLALEQRREREERAHIKDVIGDWGAPGVHAASMKNATSSAAIDAWLENGGTKGYERRLRKTAQRGVVKLFNAIRAAQTTTEEDIDKARSLQTTKQARKVNALGNKDMAVKQLSKTHFLELLRQTPKASASAAPGQGP</sequence>
<dbReference type="AlphaFoldDB" id="A0A0M9VN48"/>
<accession>A0A0M9VN48</accession>
<dbReference type="VEuPathDB" id="FungiDB:Malapachy_0604"/>
<dbReference type="EMBL" id="LGAV01000008">
    <property type="protein sequence ID" value="KOS12942.1"/>
    <property type="molecule type" value="Genomic_DNA"/>
</dbReference>
<feature type="compositionally biased region" description="Basic and acidic residues" evidence="2">
    <location>
        <begin position="31"/>
        <end position="40"/>
    </location>
</feature>
<feature type="compositionally biased region" description="Low complexity" evidence="2">
    <location>
        <begin position="1"/>
        <end position="12"/>
    </location>
</feature>
<name>A0A0M9VN48_9BASI</name>
<evidence type="ECO:0000313" key="4">
    <source>
        <dbReference type="Proteomes" id="UP000037751"/>
    </source>
</evidence>
<feature type="compositionally biased region" description="Basic residues" evidence="2">
    <location>
        <begin position="76"/>
        <end position="87"/>
    </location>
</feature>
<protein>
    <recommendedName>
        <fullName evidence="5">Rrp15p-domain-containing protein</fullName>
    </recommendedName>
</protein>
<evidence type="ECO:0000313" key="3">
    <source>
        <dbReference type="EMBL" id="KOS12942.1"/>
    </source>
</evidence>
<keyword evidence="4" id="KW-1185">Reference proteome</keyword>
<dbReference type="GO" id="GO:0030687">
    <property type="term" value="C:preribosome, large subunit precursor"/>
    <property type="evidence" value="ECO:0007669"/>
    <property type="project" value="TreeGrafter"/>
</dbReference>
<dbReference type="RefSeq" id="XP_017990574.1">
    <property type="nucleotide sequence ID" value="XM_018135120.1"/>
</dbReference>
<organism evidence="3 4">
    <name type="scientific">Malassezia pachydermatis</name>
    <dbReference type="NCBI Taxonomy" id="77020"/>
    <lineage>
        <taxon>Eukaryota</taxon>
        <taxon>Fungi</taxon>
        <taxon>Dikarya</taxon>
        <taxon>Basidiomycota</taxon>
        <taxon>Ustilaginomycotina</taxon>
        <taxon>Malasseziomycetes</taxon>
        <taxon>Malasseziales</taxon>
        <taxon>Malasseziaceae</taxon>
        <taxon>Malassezia</taxon>
    </lineage>
</organism>
<evidence type="ECO:0000256" key="2">
    <source>
        <dbReference type="SAM" id="MobiDB-lite"/>
    </source>
</evidence>
<dbReference type="GO" id="GO:0000470">
    <property type="term" value="P:maturation of LSU-rRNA"/>
    <property type="evidence" value="ECO:0007669"/>
    <property type="project" value="TreeGrafter"/>
</dbReference>
<dbReference type="Pfam" id="PF07890">
    <property type="entry name" value="Rrp15p"/>
    <property type="match status" value="1"/>
</dbReference>
<dbReference type="PANTHER" id="PTHR13245">
    <property type="entry name" value="RRP15-LIKE PROTEIN"/>
    <property type="match status" value="1"/>
</dbReference>
<dbReference type="STRING" id="77020.A0A0M9VN48"/>
<dbReference type="GO" id="GO:0000460">
    <property type="term" value="P:maturation of 5.8S rRNA"/>
    <property type="evidence" value="ECO:0007669"/>
    <property type="project" value="TreeGrafter"/>
</dbReference>
<feature type="region of interest" description="Disordered" evidence="2">
    <location>
        <begin position="1"/>
        <end position="121"/>
    </location>
</feature>
<reference evidence="3 4" key="1">
    <citation type="submission" date="2015-07" db="EMBL/GenBank/DDBJ databases">
        <title>Draft Genome Sequence of Malassezia furfur CBS1878 and Malassezia pachydermatis CBS1879.</title>
        <authorList>
            <person name="Triana S."/>
            <person name="Ohm R."/>
            <person name="Gonzalez A."/>
            <person name="DeCock H."/>
            <person name="Restrepo S."/>
            <person name="Celis A."/>
        </authorList>
    </citation>
    <scope>NUCLEOTIDE SEQUENCE [LARGE SCALE GENOMIC DNA]</scope>
    <source>
        <strain evidence="3 4">CBS 1879</strain>
    </source>
</reference>
<proteinExistence type="inferred from homology"/>
<feature type="compositionally biased region" description="Acidic residues" evidence="2">
    <location>
        <begin position="51"/>
        <end position="69"/>
    </location>
</feature>
<comment type="similarity">
    <text evidence="1">Belongs to the RRP15 family.</text>
</comment>
<evidence type="ECO:0000256" key="1">
    <source>
        <dbReference type="ARBA" id="ARBA00007462"/>
    </source>
</evidence>
<comment type="caution">
    <text evidence="3">The sequence shown here is derived from an EMBL/GenBank/DDBJ whole genome shotgun (WGS) entry which is preliminary data.</text>
</comment>
<evidence type="ECO:0008006" key="5">
    <source>
        <dbReference type="Google" id="ProtNLM"/>
    </source>
</evidence>
<dbReference type="Proteomes" id="UP000037751">
    <property type="component" value="Unassembled WGS sequence"/>
</dbReference>